<keyword evidence="3" id="KW-1185">Reference proteome</keyword>
<dbReference type="RefSeq" id="WP_216488898.1">
    <property type="nucleotide sequence ID" value="NZ_JAHMHH010000002.1"/>
</dbReference>
<dbReference type="NCBIfam" id="NF045939">
    <property type="entry name" value="MHJ_0274_fam"/>
    <property type="match status" value="1"/>
</dbReference>
<evidence type="ECO:0000313" key="2">
    <source>
        <dbReference type="EMBL" id="MBU4692372.1"/>
    </source>
</evidence>
<name>A0ABS6DPX7_9MOLU</name>
<proteinExistence type="predicted"/>
<organism evidence="2 3">
    <name type="scientific">Mycoplasma zalophi</name>
    <dbReference type="NCBI Taxonomy" id="191287"/>
    <lineage>
        <taxon>Bacteria</taxon>
        <taxon>Bacillati</taxon>
        <taxon>Mycoplasmatota</taxon>
        <taxon>Mollicutes</taxon>
        <taxon>Mycoplasmataceae</taxon>
        <taxon>Mycoplasma</taxon>
    </lineage>
</organism>
<reference evidence="2" key="1">
    <citation type="submission" date="2021-06" db="EMBL/GenBank/DDBJ databases">
        <title>Novel Mycoplasma species detected in California sea lions (Zalophus californianus) from the USA.</title>
        <authorList>
            <person name="Volokhov D.V."/>
            <person name="Furtak V.A."/>
            <person name="Zagorodnyaya T.A."/>
        </authorList>
    </citation>
    <scope>NUCLEOTIDE SEQUENCE [LARGE SCALE GENOMIC DNA]</scope>
    <source>
        <strain evidence="2">CSL 5346</strain>
    </source>
</reference>
<evidence type="ECO:0000313" key="3">
    <source>
        <dbReference type="Proteomes" id="UP000718793"/>
    </source>
</evidence>
<gene>
    <name evidence="2" type="ORF">KQ875_02030</name>
</gene>
<evidence type="ECO:0008006" key="4">
    <source>
        <dbReference type="Google" id="ProtNLM"/>
    </source>
</evidence>
<dbReference type="Proteomes" id="UP000718793">
    <property type="component" value="Unassembled WGS sequence"/>
</dbReference>
<keyword evidence="1" id="KW-1133">Transmembrane helix</keyword>
<comment type="caution">
    <text evidence="2">The sequence shown here is derived from an EMBL/GenBank/DDBJ whole genome shotgun (WGS) entry which is preliminary data.</text>
</comment>
<keyword evidence="1" id="KW-0812">Transmembrane</keyword>
<dbReference type="EMBL" id="JAHMHH010000002">
    <property type="protein sequence ID" value="MBU4692372.1"/>
    <property type="molecule type" value="Genomic_DNA"/>
</dbReference>
<keyword evidence="1" id="KW-0472">Membrane</keyword>
<protein>
    <recommendedName>
        <fullName evidence="4">DUF4381 domain-containing protein</fullName>
    </recommendedName>
</protein>
<evidence type="ECO:0000256" key="1">
    <source>
        <dbReference type="SAM" id="Phobius"/>
    </source>
</evidence>
<feature type="transmembrane region" description="Helical" evidence="1">
    <location>
        <begin position="23"/>
        <end position="42"/>
    </location>
</feature>
<accession>A0ABS6DPX7</accession>
<sequence length="188" mass="22447">MTNLYVSREESAQDGGLLSANSWLMYLILALILALIVSYILYKIIKQIVTKRKEIKKLKEKSTINKEIYREYVISITEIIKYTNDQVKNFVPSIGKYKMQEIKDGAKNLLSTLYNREDFNDFKESEKYQDFIKNIKTLIDTNASTWYKSCVKEIEYFNNLYEQLEKDDLFLNYEKNVKESIERKFYEK</sequence>